<dbReference type="AlphaFoldDB" id="A0A0S3T8Q1"/>
<feature type="compositionally biased region" description="Polar residues" evidence="1">
    <location>
        <begin position="69"/>
        <end position="86"/>
    </location>
</feature>
<name>A0A0S3T8Q1_PHAAN</name>
<organism evidence="2 3">
    <name type="scientific">Vigna angularis var. angularis</name>
    <dbReference type="NCBI Taxonomy" id="157739"/>
    <lineage>
        <taxon>Eukaryota</taxon>
        <taxon>Viridiplantae</taxon>
        <taxon>Streptophyta</taxon>
        <taxon>Embryophyta</taxon>
        <taxon>Tracheophyta</taxon>
        <taxon>Spermatophyta</taxon>
        <taxon>Magnoliopsida</taxon>
        <taxon>eudicotyledons</taxon>
        <taxon>Gunneridae</taxon>
        <taxon>Pentapetalae</taxon>
        <taxon>rosids</taxon>
        <taxon>fabids</taxon>
        <taxon>Fabales</taxon>
        <taxon>Fabaceae</taxon>
        <taxon>Papilionoideae</taxon>
        <taxon>50 kb inversion clade</taxon>
        <taxon>NPAAA clade</taxon>
        <taxon>indigoferoid/millettioid clade</taxon>
        <taxon>Phaseoleae</taxon>
        <taxon>Vigna</taxon>
    </lineage>
</organism>
<keyword evidence="3" id="KW-1185">Reference proteome</keyword>
<evidence type="ECO:0000256" key="1">
    <source>
        <dbReference type="SAM" id="MobiDB-lite"/>
    </source>
</evidence>
<dbReference type="EMBL" id="AP015044">
    <property type="protein sequence ID" value="BAU01181.1"/>
    <property type="molecule type" value="Genomic_DNA"/>
</dbReference>
<feature type="non-terminal residue" evidence="2">
    <location>
        <position position="1"/>
    </location>
</feature>
<protein>
    <submittedName>
        <fullName evidence="2">Uncharacterized protein</fullName>
    </submittedName>
</protein>
<evidence type="ECO:0000313" key="2">
    <source>
        <dbReference type="EMBL" id="BAU01181.1"/>
    </source>
</evidence>
<reference evidence="2 3" key="1">
    <citation type="journal article" date="2015" name="Sci. Rep.">
        <title>The power of single molecule real-time sequencing technology in the de novo assembly of a eukaryotic genome.</title>
        <authorList>
            <person name="Sakai H."/>
            <person name="Naito K."/>
            <person name="Ogiso-Tanaka E."/>
            <person name="Takahashi Y."/>
            <person name="Iseki K."/>
            <person name="Muto C."/>
            <person name="Satou K."/>
            <person name="Teruya K."/>
            <person name="Shiroma A."/>
            <person name="Shimoji M."/>
            <person name="Hirano T."/>
            <person name="Itoh T."/>
            <person name="Kaga A."/>
            <person name="Tomooka N."/>
        </authorList>
    </citation>
    <scope>NUCLEOTIDE SEQUENCE [LARGE SCALE GENOMIC DNA]</scope>
    <source>
        <strain evidence="3">cv. Shumari</strain>
    </source>
</reference>
<dbReference type="Proteomes" id="UP000291084">
    <property type="component" value="Chromosome 11"/>
</dbReference>
<gene>
    <name evidence="2" type="primary">Vigan.11G035900</name>
    <name evidence="2" type="ORF">VIGAN_11035900</name>
</gene>
<accession>A0A0S3T8Q1</accession>
<evidence type="ECO:0000313" key="3">
    <source>
        <dbReference type="Proteomes" id="UP000291084"/>
    </source>
</evidence>
<proteinExistence type="predicted"/>
<feature type="region of interest" description="Disordered" evidence="1">
    <location>
        <begin position="45"/>
        <end position="86"/>
    </location>
</feature>
<feature type="compositionally biased region" description="Polar residues" evidence="1">
    <location>
        <begin position="45"/>
        <end position="54"/>
    </location>
</feature>
<sequence length="86" mass="9578">FGITIWDVWRLNELGFGEGGAHGDRRSGSSTPWPMRICDIQQLEQPRVQRSSPHAASIQHVAARKRPSRSSTSKGQQANHLHSFSS</sequence>